<organism evidence="11 12">
    <name type="scientific">SAR324 cluster bacterium</name>
    <dbReference type="NCBI Taxonomy" id="2024889"/>
    <lineage>
        <taxon>Bacteria</taxon>
        <taxon>Deltaproteobacteria</taxon>
        <taxon>SAR324 cluster</taxon>
    </lineage>
</organism>
<feature type="binding site" evidence="10">
    <location>
        <position position="155"/>
    </location>
    <ligand>
        <name>iminosuccinate</name>
        <dbReference type="ChEBI" id="CHEBI:77875"/>
    </ligand>
</feature>
<evidence type="ECO:0000256" key="1">
    <source>
        <dbReference type="ARBA" id="ARBA00005065"/>
    </source>
</evidence>
<dbReference type="PANTHER" id="PTHR30573">
    <property type="entry name" value="QUINOLINATE SYNTHETASE A"/>
    <property type="match status" value="1"/>
</dbReference>
<dbReference type="Proteomes" id="UP000218113">
    <property type="component" value="Unassembled WGS sequence"/>
</dbReference>
<dbReference type="PANTHER" id="PTHR30573:SF0">
    <property type="entry name" value="QUINOLINATE SYNTHASE, CHLOROPLASTIC"/>
    <property type="match status" value="1"/>
</dbReference>
<evidence type="ECO:0000313" key="11">
    <source>
        <dbReference type="EMBL" id="PCI21723.1"/>
    </source>
</evidence>
<dbReference type="GO" id="GO:0008987">
    <property type="term" value="F:quinolinate synthetase A activity"/>
    <property type="evidence" value="ECO:0007669"/>
    <property type="project" value="UniProtKB-UniRule"/>
</dbReference>
<dbReference type="UniPathway" id="UPA00253">
    <property type="reaction ID" value="UER00327"/>
</dbReference>
<evidence type="ECO:0000313" key="12">
    <source>
        <dbReference type="Proteomes" id="UP000218113"/>
    </source>
</evidence>
<dbReference type="HAMAP" id="MF_00569">
    <property type="entry name" value="NadA_type3"/>
    <property type="match status" value="1"/>
</dbReference>
<evidence type="ECO:0000256" key="5">
    <source>
        <dbReference type="ARBA" id="ARBA00022642"/>
    </source>
</evidence>
<feature type="binding site" evidence="10">
    <location>
        <position position="267"/>
    </location>
    <ligand>
        <name>iminosuccinate</name>
        <dbReference type="ChEBI" id="CHEBI:77875"/>
    </ligand>
</feature>
<evidence type="ECO:0000256" key="6">
    <source>
        <dbReference type="ARBA" id="ARBA00022679"/>
    </source>
</evidence>
<comment type="catalytic activity">
    <reaction evidence="10">
        <text>iminosuccinate + dihydroxyacetone phosphate = quinolinate + phosphate + 2 H2O + H(+)</text>
        <dbReference type="Rhea" id="RHEA:25888"/>
        <dbReference type="ChEBI" id="CHEBI:15377"/>
        <dbReference type="ChEBI" id="CHEBI:15378"/>
        <dbReference type="ChEBI" id="CHEBI:29959"/>
        <dbReference type="ChEBI" id="CHEBI:43474"/>
        <dbReference type="ChEBI" id="CHEBI:57642"/>
        <dbReference type="ChEBI" id="CHEBI:77875"/>
        <dbReference type="EC" id="2.5.1.72"/>
    </reaction>
</comment>
<dbReference type="InterPro" id="IPR023515">
    <property type="entry name" value="Quinolinate_synth_A_type3"/>
</dbReference>
<keyword evidence="3 10" id="KW-0004">4Fe-4S</keyword>
<feature type="binding site" evidence="10">
    <location>
        <position position="317"/>
    </location>
    <ligand>
        <name>[4Fe-4S] cluster</name>
        <dbReference type="ChEBI" id="CHEBI:49883"/>
    </ligand>
</feature>
<comment type="pathway">
    <text evidence="1 10">Cofactor biosynthesis; NAD(+) biosynthesis; quinolinate from iminoaspartate: step 1/1.</text>
</comment>
<keyword evidence="7 10" id="KW-0479">Metal-binding</keyword>
<evidence type="ECO:0000256" key="3">
    <source>
        <dbReference type="ARBA" id="ARBA00022485"/>
    </source>
</evidence>
<dbReference type="AlphaFoldDB" id="A0A2A4SJZ1"/>
<evidence type="ECO:0000256" key="2">
    <source>
        <dbReference type="ARBA" id="ARBA00012669"/>
    </source>
</evidence>
<comment type="subcellular location">
    <subcellularLocation>
        <location evidence="10">Cytoplasm</location>
    </subcellularLocation>
</comment>
<evidence type="ECO:0000256" key="4">
    <source>
        <dbReference type="ARBA" id="ARBA00022490"/>
    </source>
</evidence>
<name>A0A2A4SJZ1_9DELT</name>
<dbReference type="EMBL" id="NVSR01000176">
    <property type="protein sequence ID" value="PCI21723.1"/>
    <property type="molecule type" value="Genomic_DNA"/>
</dbReference>
<dbReference type="GO" id="GO:0005829">
    <property type="term" value="C:cytosol"/>
    <property type="evidence" value="ECO:0007669"/>
    <property type="project" value="TreeGrafter"/>
</dbReference>
<proteinExistence type="inferred from homology"/>
<evidence type="ECO:0000256" key="8">
    <source>
        <dbReference type="ARBA" id="ARBA00023004"/>
    </source>
</evidence>
<keyword evidence="8 10" id="KW-0408">Iron</keyword>
<reference evidence="12" key="1">
    <citation type="submission" date="2017-08" db="EMBL/GenBank/DDBJ databases">
        <title>A dynamic microbial community with high functional redundancy inhabits the cold, oxic subseafloor aquifer.</title>
        <authorList>
            <person name="Tully B.J."/>
            <person name="Wheat C.G."/>
            <person name="Glazer B.T."/>
            <person name="Huber J.A."/>
        </authorList>
    </citation>
    <scope>NUCLEOTIDE SEQUENCE [LARGE SCALE GENOMIC DNA]</scope>
</reference>
<feature type="binding site" evidence="10">
    <location>
        <begin position="250"/>
        <end position="252"/>
    </location>
    <ligand>
        <name>iminosuccinate</name>
        <dbReference type="ChEBI" id="CHEBI:77875"/>
    </ligand>
</feature>
<keyword evidence="9 10" id="KW-0411">Iron-sulfur</keyword>
<dbReference type="GO" id="GO:0051539">
    <property type="term" value="F:4 iron, 4 sulfur cluster binding"/>
    <property type="evidence" value="ECO:0007669"/>
    <property type="project" value="UniProtKB-KW"/>
</dbReference>
<dbReference type="GO" id="GO:0034628">
    <property type="term" value="P:'de novo' NAD+ biosynthetic process from L-aspartate"/>
    <property type="evidence" value="ECO:0007669"/>
    <property type="project" value="TreeGrafter"/>
</dbReference>
<gene>
    <name evidence="10" type="primary">nadA</name>
    <name evidence="11" type="ORF">COB67_13865</name>
</gene>
<feature type="binding site" evidence="10">
    <location>
        <begin position="134"/>
        <end position="136"/>
    </location>
    <ligand>
        <name>iminosuccinate</name>
        <dbReference type="ChEBI" id="CHEBI:77875"/>
    </ligand>
</feature>
<dbReference type="EC" id="2.5.1.72" evidence="2 10"/>
<comment type="cofactor">
    <cofactor evidence="10">
        <name>[4Fe-4S] cluster</name>
        <dbReference type="ChEBI" id="CHEBI:49883"/>
    </cofactor>
    <text evidence="10">Binds 1 [4Fe-4S] cluster per subunit.</text>
</comment>
<dbReference type="NCBIfam" id="TIGR00550">
    <property type="entry name" value="nadA"/>
    <property type="match status" value="1"/>
</dbReference>
<dbReference type="Gene3D" id="3.40.50.10800">
    <property type="entry name" value="NadA-like"/>
    <property type="match status" value="3"/>
</dbReference>
<evidence type="ECO:0000256" key="9">
    <source>
        <dbReference type="ARBA" id="ARBA00023014"/>
    </source>
</evidence>
<dbReference type="Pfam" id="PF02445">
    <property type="entry name" value="NadA"/>
    <property type="match status" value="1"/>
</dbReference>
<dbReference type="InterPro" id="IPR036094">
    <property type="entry name" value="NadA_sf"/>
</dbReference>
<comment type="similarity">
    <text evidence="10">Belongs to the quinolinate synthase family. Type 3 subfamily.</text>
</comment>
<evidence type="ECO:0000256" key="10">
    <source>
        <dbReference type="HAMAP-Rule" id="MF_00569"/>
    </source>
</evidence>
<accession>A0A2A4SJZ1</accession>
<comment type="caution">
    <text evidence="11">The sequence shown here is derived from an EMBL/GenBank/DDBJ whole genome shotgun (WGS) entry which is preliminary data.</text>
</comment>
<dbReference type="InterPro" id="IPR003473">
    <property type="entry name" value="NadA"/>
</dbReference>
<dbReference type="NCBIfam" id="NF006883">
    <property type="entry name" value="PRK09375.2-4"/>
    <property type="match status" value="1"/>
</dbReference>
<evidence type="ECO:0000256" key="7">
    <source>
        <dbReference type="ARBA" id="ARBA00022723"/>
    </source>
</evidence>
<feature type="binding site" evidence="10">
    <location>
        <position position="102"/>
    </location>
    <ligand>
        <name>[4Fe-4S] cluster</name>
        <dbReference type="ChEBI" id="CHEBI:49883"/>
    </ligand>
</feature>
<dbReference type="SUPFAM" id="SSF142754">
    <property type="entry name" value="NadA-like"/>
    <property type="match status" value="1"/>
</dbReference>
<keyword evidence="4 10" id="KW-0963">Cytoplasm</keyword>
<protein>
    <recommendedName>
        <fullName evidence="2 10">Quinolinate synthase</fullName>
        <ecNumber evidence="2 10">2.5.1.72</ecNumber>
    </recommendedName>
</protein>
<keyword evidence="6 10" id="KW-0808">Transferase</keyword>
<feature type="binding site" evidence="10">
    <location>
        <position position="39"/>
    </location>
    <ligand>
        <name>iminosuccinate</name>
        <dbReference type="ChEBI" id="CHEBI:77875"/>
    </ligand>
</feature>
<feature type="binding site" evidence="10">
    <location>
        <position position="224"/>
    </location>
    <ligand>
        <name>[4Fe-4S] cluster</name>
        <dbReference type="ChEBI" id="CHEBI:49883"/>
    </ligand>
</feature>
<sequence length="366" mass="40793">MFEYEDVPSHYYKLTREELHERGRIAKEKLGDDLLVLAHHYQQDDTFWFADVAGDSLYLAQQASKTSAKYIVFCGVHFMAESADILTRDDQIAILPSLAAGCSMADMADPDTVEDCWDVLTEICGEESIIPITYINSSALLKAFCALHGGTVCTSSNSEKILKWALDQGKRVLFFPDQHLGRNTGNLLGVAAAEMVLWDRNKDDGGLSNQQIKDSKIILWDGFCSVHCRFTAAQVESARLRDPKVKVIVHPECPEEVVQAADFSGSTNKIMDVIKAAEPGSSWAVGTEINMVNRLAREMKERDNKKVEILNPNVCICSTMYRVHPANVLWILESLVDGTVHNQISVPKETADLARQALDRMLELSK</sequence>
<comment type="function">
    <text evidence="10">Catalyzes the condensation of iminoaspartate with dihydroxyacetone phosphate to form quinolinate.</text>
</comment>
<keyword evidence="5 10" id="KW-0662">Pyridine nucleotide biosynthesis</keyword>
<feature type="binding site" evidence="10">
    <location>
        <position position="56"/>
    </location>
    <ligand>
        <name>iminosuccinate</name>
        <dbReference type="ChEBI" id="CHEBI:77875"/>
    </ligand>
</feature>
<dbReference type="GO" id="GO:0046872">
    <property type="term" value="F:metal ion binding"/>
    <property type="evidence" value="ECO:0007669"/>
    <property type="project" value="UniProtKB-KW"/>
</dbReference>